<proteinExistence type="predicted"/>
<sequence>MPRHSVAIRYATHQSLTESPLMAEDPLKIPADEVNSIGVPIPNRRPGRKLKTVVIVVASLSNLRSVAGRTERIIKDSTEEISDSNEGGEKSKNEDIINRHQECPIYQLSKDKSRSKRTFGEMVEYDLITDNDDTDSETIIADFDDEPPLKKHKKSTLTIDILIKATEEEERMQRRQAFRFNQLRRQRVCLADIQSVILGRQIGTSESSLFHPSKVLRSLINDNKAEKQKIEEEFHDRVPYYDSMVLLDRYSLLEGRRESLIETKNWIDGEDLFREEVEE</sequence>
<dbReference type="EMBL" id="JAAMPI010000173">
    <property type="protein sequence ID" value="KAF4634590.1"/>
    <property type="molecule type" value="Genomic_DNA"/>
</dbReference>
<accession>A0A8H4W7K2</accession>
<evidence type="ECO:0000256" key="1">
    <source>
        <dbReference type="SAM" id="MobiDB-lite"/>
    </source>
</evidence>
<reference evidence="2 3" key="1">
    <citation type="submission" date="2020-03" db="EMBL/GenBank/DDBJ databases">
        <title>Draft Genome Sequence of Cudoniella acicularis.</title>
        <authorList>
            <person name="Buettner E."/>
            <person name="Kellner H."/>
        </authorList>
    </citation>
    <scope>NUCLEOTIDE SEQUENCE [LARGE SCALE GENOMIC DNA]</scope>
    <source>
        <strain evidence="2 3">DSM 108380</strain>
    </source>
</reference>
<feature type="region of interest" description="Disordered" evidence="1">
    <location>
        <begin position="77"/>
        <end position="96"/>
    </location>
</feature>
<feature type="compositionally biased region" description="Basic and acidic residues" evidence="1">
    <location>
        <begin position="87"/>
        <end position="96"/>
    </location>
</feature>
<keyword evidence="3" id="KW-1185">Reference proteome</keyword>
<organism evidence="2 3">
    <name type="scientific">Cudoniella acicularis</name>
    <dbReference type="NCBI Taxonomy" id="354080"/>
    <lineage>
        <taxon>Eukaryota</taxon>
        <taxon>Fungi</taxon>
        <taxon>Dikarya</taxon>
        <taxon>Ascomycota</taxon>
        <taxon>Pezizomycotina</taxon>
        <taxon>Leotiomycetes</taxon>
        <taxon>Helotiales</taxon>
        <taxon>Tricladiaceae</taxon>
        <taxon>Cudoniella</taxon>
    </lineage>
</organism>
<dbReference type="AlphaFoldDB" id="A0A8H4W7K2"/>
<protein>
    <submittedName>
        <fullName evidence="2">Uncharacterized protein</fullName>
    </submittedName>
</protein>
<evidence type="ECO:0000313" key="3">
    <source>
        <dbReference type="Proteomes" id="UP000566819"/>
    </source>
</evidence>
<dbReference type="OrthoDB" id="3580279at2759"/>
<name>A0A8H4W7K2_9HELO</name>
<comment type="caution">
    <text evidence="2">The sequence shown here is derived from an EMBL/GenBank/DDBJ whole genome shotgun (WGS) entry which is preliminary data.</text>
</comment>
<evidence type="ECO:0000313" key="2">
    <source>
        <dbReference type="EMBL" id="KAF4634590.1"/>
    </source>
</evidence>
<gene>
    <name evidence="2" type="ORF">G7Y89_g3516</name>
</gene>
<dbReference type="Proteomes" id="UP000566819">
    <property type="component" value="Unassembled WGS sequence"/>
</dbReference>